<keyword evidence="4 6" id="KW-0408">Iron</keyword>
<dbReference type="InterPro" id="IPR050157">
    <property type="entry name" value="PSI_iron-sulfur_center"/>
</dbReference>
<dbReference type="EMBL" id="MEUA01000037">
    <property type="protein sequence ID" value="OGC14436.1"/>
    <property type="molecule type" value="Genomic_DNA"/>
</dbReference>
<evidence type="ECO:0000256" key="4">
    <source>
        <dbReference type="ARBA" id="ARBA00023004"/>
    </source>
</evidence>
<evidence type="ECO:0000256" key="6">
    <source>
        <dbReference type="RuleBase" id="RU368020"/>
    </source>
</evidence>
<dbReference type="PROSITE" id="PS51379">
    <property type="entry name" value="4FE4S_FER_2"/>
    <property type="match status" value="2"/>
</dbReference>
<dbReference type="GO" id="GO:0009055">
    <property type="term" value="F:electron transfer activity"/>
    <property type="evidence" value="ECO:0007669"/>
    <property type="project" value="UniProtKB-UniRule"/>
</dbReference>
<dbReference type="InterPro" id="IPR017896">
    <property type="entry name" value="4Fe4S_Fe-S-bd"/>
</dbReference>
<comment type="cofactor">
    <cofactor evidence="1">
        <name>[4Fe-4S] cluster</name>
        <dbReference type="ChEBI" id="CHEBI:49883"/>
    </cofactor>
</comment>
<dbReference type="AlphaFoldDB" id="A0A1F4S1W5"/>
<dbReference type="InterPro" id="IPR001080">
    <property type="entry name" value="3Fe4S_ferredoxin"/>
</dbReference>
<evidence type="ECO:0000256" key="3">
    <source>
        <dbReference type="ARBA" id="ARBA00022723"/>
    </source>
</evidence>
<reference evidence="8 9" key="1">
    <citation type="journal article" date="2016" name="Nat. Commun.">
        <title>Thousands of microbial genomes shed light on interconnected biogeochemical processes in an aquifer system.</title>
        <authorList>
            <person name="Anantharaman K."/>
            <person name="Brown C.T."/>
            <person name="Hug L.A."/>
            <person name="Sharon I."/>
            <person name="Castelle C.J."/>
            <person name="Probst A.J."/>
            <person name="Thomas B.C."/>
            <person name="Singh A."/>
            <person name="Wilkins M.J."/>
            <person name="Karaoz U."/>
            <person name="Brodie E.L."/>
            <person name="Williams K.H."/>
            <person name="Hubbard S.S."/>
            <person name="Banfield J.F."/>
        </authorList>
    </citation>
    <scope>NUCLEOTIDE SEQUENCE [LARGE SCALE GENOMIC DNA]</scope>
</reference>
<keyword evidence="2" id="KW-0004">4Fe-4S</keyword>
<dbReference type="PROSITE" id="PS00198">
    <property type="entry name" value="4FE4S_FER_1"/>
    <property type="match status" value="1"/>
</dbReference>
<keyword evidence="6" id="KW-0813">Transport</keyword>
<proteinExistence type="predicted"/>
<evidence type="ECO:0000313" key="9">
    <source>
        <dbReference type="Proteomes" id="UP000177905"/>
    </source>
</evidence>
<keyword evidence="6" id="KW-0249">Electron transport</keyword>
<feature type="domain" description="4Fe-4S ferredoxin-type" evidence="7">
    <location>
        <begin position="34"/>
        <end position="59"/>
    </location>
</feature>
<dbReference type="GO" id="GO:0051539">
    <property type="term" value="F:4 iron, 4 sulfur cluster binding"/>
    <property type="evidence" value="ECO:0007669"/>
    <property type="project" value="UniProtKB-KW"/>
</dbReference>
<sequence>MAEKAFVDPNTCTGCGVCIDTCPSQAIAMDDNVAKVDTDKCTSCKDCVDACPLQAISMK</sequence>
<organism evidence="8 9">
    <name type="scientific">candidate division WOR-1 bacterium RIFOXYB2_FULL_36_35</name>
    <dbReference type="NCBI Taxonomy" id="1802578"/>
    <lineage>
        <taxon>Bacteria</taxon>
        <taxon>Bacillati</taxon>
        <taxon>Saganbacteria</taxon>
    </lineage>
</organism>
<dbReference type="GO" id="GO:0005506">
    <property type="term" value="F:iron ion binding"/>
    <property type="evidence" value="ECO:0007669"/>
    <property type="project" value="UniProtKB-UniRule"/>
</dbReference>
<dbReference type="PANTHER" id="PTHR24960">
    <property type="entry name" value="PHOTOSYSTEM I IRON-SULFUR CENTER-RELATED"/>
    <property type="match status" value="1"/>
</dbReference>
<keyword evidence="3 6" id="KW-0479">Metal-binding</keyword>
<dbReference type="Gene3D" id="3.30.70.20">
    <property type="match status" value="2"/>
</dbReference>
<evidence type="ECO:0000256" key="1">
    <source>
        <dbReference type="ARBA" id="ARBA00001966"/>
    </source>
</evidence>
<feature type="domain" description="4Fe-4S ferredoxin-type" evidence="7">
    <location>
        <begin position="3"/>
        <end position="32"/>
    </location>
</feature>
<keyword evidence="5 6" id="KW-0411">Iron-sulfur</keyword>
<protein>
    <recommendedName>
        <fullName evidence="6">Ferredoxin</fullName>
    </recommendedName>
</protein>
<evidence type="ECO:0000259" key="7">
    <source>
        <dbReference type="PROSITE" id="PS51379"/>
    </source>
</evidence>
<dbReference type="Proteomes" id="UP000177905">
    <property type="component" value="Unassembled WGS sequence"/>
</dbReference>
<dbReference type="PANTHER" id="PTHR24960:SF79">
    <property type="entry name" value="PHOTOSYSTEM I IRON-SULFUR CENTER"/>
    <property type="match status" value="1"/>
</dbReference>
<name>A0A1F4S1W5_UNCSA</name>
<evidence type="ECO:0000256" key="5">
    <source>
        <dbReference type="ARBA" id="ARBA00023014"/>
    </source>
</evidence>
<gene>
    <name evidence="8" type="ORF">A2290_08425</name>
</gene>
<evidence type="ECO:0000313" key="8">
    <source>
        <dbReference type="EMBL" id="OGC14436.1"/>
    </source>
</evidence>
<dbReference type="PRINTS" id="PR00352">
    <property type="entry name" value="3FE4SFRDOXIN"/>
</dbReference>
<comment type="function">
    <text evidence="6">Ferredoxins are iron-sulfur proteins that transfer electrons in a wide variety of metabolic reactions.</text>
</comment>
<dbReference type="InterPro" id="IPR017900">
    <property type="entry name" value="4Fe4S_Fe_S_CS"/>
</dbReference>
<accession>A0A1F4S1W5</accession>
<evidence type="ECO:0000256" key="2">
    <source>
        <dbReference type="ARBA" id="ARBA00022485"/>
    </source>
</evidence>
<dbReference type="SUPFAM" id="SSF54862">
    <property type="entry name" value="4Fe-4S ferredoxins"/>
    <property type="match status" value="1"/>
</dbReference>
<comment type="caution">
    <text evidence="8">The sequence shown here is derived from an EMBL/GenBank/DDBJ whole genome shotgun (WGS) entry which is preliminary data.</text>
</comment>
<dbReference type="Pfam" id="PF14697">
    <property type="entry name" value="Fer4_21"/>
    <property type="match status" value="1"/>
</dbReference>